<dbReference type="InterPro" id="IPR017930">
    <property type="entry name" value="Myb_dom"/>
</dbReference>
<dbReference type="Gene3D" id="1.10.10.60">
    <property type="entry name" value="Homeodomain-like"/>
    <property type="match status" value="1"/>
</dbReference>
<dbReference type="PROSITE" id="PS50090">
    <property type="entry name" value="MYB_LIKE"/>
    <property type="match status" value="1"/>
</dbReference>
<keyword evidence="6" id="KW-1185">Reference proteome</keyword>
<dbReference type="PROSITE" id="PS51294">
    <property type="entry name" value="HTH_MYB"/>
    <property type="match status" value="1"/>
</dbReference>
<dbReference type="SUPFAM" id="SSF46689">
    <property type="entry name" value="Homeodomain-like"/>
    <property type="match status" value="1"/>
</dbReference>
<name>A0A1G6KTI5_9BACL</name>
<dbReference type="RefSeq" id="WP_091567692.1">
    <property type="nucleotide sequence ID" value="NZ_FMZA01000006.1"/>
</dbReference>
<feature type="coiled-coil region" evidence="1">
    <location>
        <begin position="105"/>
        <end position="132"/>
    </location>
</feature>
<dbReference type="EMBL" id="FMZA01000006">
    <property type="protein sequence ID" value="SDC34091.1"/>
    <property type="molecule type" value="Genomic_DNA"/>
</dbReference>
<feature type="domain" description="HTH myb-type" evidence="4">
    <location>
        <begin position="1"/>
        <end position="58"/>
    </location>
</feature>
<gene>
    <name evidence="5" type="ORF">SAMN04488112_106143</name>
</gene>
<feature type="domain" description="Myb-like" evidence="3">
    <location>
        <begin position="1"/>
        <end position="54"/>
    </location>
</feature>
<dbReference type="InterPro" id="IPR037214">
    <property type="entry name" value="TROVE_dom_sf"/>
</dbReference>
<dbReference type="STRING" id="1236220.SAMN04488112_106143"/>
<organism evidence="5 6">
    <name type="scientific">Melghirimyces thermohalophilus</name>
    <dbReference type="NCBI Taxonomy" id="1236220"/>
    <lineage>
        <taxon>Bacteria</taxon>
        <taxon>Bacillati</taxon>
        <taxon>Bacillota</taxon>
        <taxon>Bacilli</taxon>
        <taxon>Bacillales</taxon>
        <taxon>Thermoactinomycetaceae</taxon>
        <taxon>Melghirimyces</taxon>
    </lineage>
</organism>
<dbReference type="PANTHER" id="PTHR41302:SF2">
    <property type="entry name" value="PRESPORE SPECIFIC TRANSCRIPTIONAL ACTIVATOR RSFA"/>
    <property type="match status" value="1"/>
</dbReference>
<evidence type="ECO:0000313" key="6">
    <source>
        <dbReference type="Proteomes" id="UP000199387"/>
    </source>
</evidence>
<evidence type="ECO:0000256" key="1">
    <source>
        <dbReference type="SAM" id="Coils"/>
    </source>
</evidence>
<dbReference type="InterPro" id="IPR009057">
    <property type="entry name" value="Homeodomain-like_sf"/>
</dbReference>
<accession>A0A1G6KTI5</accession>
<dbReference type="SMART" id="SM00717">
    <property type="entry name" value="SANT"/>
    <property type="match status" value="1"/>
</dbReference>
<evidence type="ECO:0000259" key="4">
    <source>
        <dbReference type="PROSITE" id="PS51294"/>
    </source>
</evidence>
<dbReference type="InterPro" id="IPR014243">
    <property type="entry name" value="RsfA-like"/>
</dbReference>
<proteinExistence type="predicted"/>
<reference evidence="5 6" key="1">
    <citation type="submission" date="2016-10" db="EMBL/GenBank/DDBJ databases">
        <authorList>
            <person name="de Groot N.N."/>
        </authorList>
    </citation>
    <scope>NUCLEOTIDE SEQUENCE [LARGE SCALE GENOMIC DNA]</scope>
    <source>
        <strain evidence="5 6">DSM 45514</strain>
    </source>
</reference>
<evidence type="ECO:0000313" key="5">
    <source>
        <dbReference type="EMBL" id="SDC34091.1"/>
    </source>
</evidence>
<sequence>MKGRHWTEEEDRLLADTVLRHVREGGNQLNAFEEVAQKVNRTPGACGFRWNAVIRKKEADAFHKAKQERIAKQLRRKQNSTLSLKDVIRHLREFESEYRMAWDRVSELEQELAEKKKRLREAEAEHRRLTEEWKAFENFQHEIEDRYTSLLRLFRTARRWEEQGVDAQQEPLDASVEKPEYKPIGSDAGSEKEANS</sequence>
<dbReference type="Proteomes" id="UP000199387">
    <property type="component" value="Unassembled WGS sequence"/>
</dbReference>
<dbReference type="Pfam" id="PF13921">
    <property type="entry name" value="Myb_DNA-bind_6"/>
    <property type="match status" value="1"/>
</dbReference>
<dbReference type="SUPFAM" id="SSF140864">
    <property type="entry name" value="TROVE domain-like"/>
    <property type="match status" value="1"/>
</dbReference>
<protein>
    <submittedName>
        <fullName evidence="5">Transcription factor, RsfA family</fullName>
    </submittedName>
</protein>
<evidence type="ECO:0000256" key="2">
    <source>
        <dbReference type="SAM" id="MobiDB-lite"/>
    </source>
</evidence>
<dbReference type="OrthoDB" id="2845592at2"/>
<feature type="region of interest" description="Disordered" evidence="2">
    <location>
        <begin position="164"/>
        <end position="196"/>
    </location>
</feature>
<evidence type="ECO:0000259" key="3">
    <source>
        <dbReference type="PROSITE" id="PS50090"/>
    </source>
</evidence>
<dbReference type="PANTHER" id="PTHR41302">
    <property type="entry name" value="PRESPORE-SPECIFIC TRANSCRIPTIONAL REGULATOR RSFA-RELATED"/>
    <property type="match status" value="1"/>
</dbReference>
<dbReference type="AlphaFoldDB" id="A0A1G6KTI5"/>
<dbReference type="InterPro" id="IPR001005">
    <property type="entry name" value="SANT/Myb"/>
</dbReference>
<keyword evidence="1" id="KW-0175">Coiled coil</keyword>